<dbReference type="Pfam" id="PF00482">
    <property type="entry name" value="T2SSF"/>
    <property type="match status" value="2"/>
</dbReference>
<evidence type="ECO:0000256" key="10">
    <source>
        <dbReference type="SAM" id="Coils"/>
    </source>
</evidence>
<feature type="domain" description="Type II secretion system protein GspF" evidence="12">
    <location>
        <begin position="73"/>
        <end position="195"/>
    </location>
</feature>
<reference evidence="14" key="1">
    <citation type="submission" date="2017-04" db="EMBL/GenBank/DDBJ databases">
        <authorList>
            <person name="Varghese N."/>
            <person name="Submissions S."/>
        </authorList>
    </citation>
    <scope>NUCLEOTIDE SEQUENCE [LARGE SCALE GENOMIC DNA]</scope>
</reference>
<dbReference type="InterPro" id="IPR001992">
    <property type="entry name" value="T2SS_GspF/T4SS_PilC_CS"/>
</dbReference>
<keyword evidence="7 11" id="KW-1133">Transmembrane helix</keyword>
<dbReference type="PANTHER" id="PTHR30012">
    <property type="entry name" value="GENERAL SECRETION PATHWAY PROTEIN"/>
    <property type="match status" value="1"/>
</dbReference>
<dbReference type="PANTHER" id="PTHR30012:SF7">
    <property type="entry name" value="PROTEIN TRANSPORT PROTEIN HOFC HOMOLOG"/>
    <property type="match status" value="1"/>
</dbReference>
<dbReference type="Proteomes" id="UP000194450">
    <property type="component" value="Unassembled WGS sequence"/>
</dbReference>
<feature type="transmembrane region" description="Helical" evidence="11">
    <location>
        <begin position="225"/>
        <end position="243"/>
    </location>
</feature>
<dbReference type="PRINTS" id="PR00812">
    <property type="entry name" value="BCTERIALGSPF"/>
</dbReference>
<keyword evidence="8 11" id="KW-0472">Membrane</keyword>
<dbReference type="PROSITE" id="PS00874">
    <property type="entry name" value="T2SP_F"/>
    <property type="match status" value="1"/>
</dbReference>
<feature type="coiled-coil region" evidence="10">
    <location>
        <begin position="147"/>
        <end position="174"/>
    </location>
</feature>
<dbReference type="GO" id="GO:0005886">
    <property type="term" value="C:plasma membrane"/>
    <property type="evidence" value="ECO:0007669"/>
    <property type="project" value="UniProtKB-SubCell"/>
</dbReference>
<keyword evidence="3 9" id="KW-0813">Transport</keyword>
<evidence type="ECO:0000256" key="7">
    <source>
        <dbReference type="ARBA" id="ARBA00022989"/>
    </source>
</evidence>
<evidence type="ECO:0000256" key="9">
    <source>
        <dbReference type="RuleBase" id="RU003923"/>
    </source>
</evidence>
<accession>A0A1Y6EL09</accession>
<dbReference type="InterPro" id="IPR003004">
    <property type="entry name" value="GspF/PilC"/>
</dbReference>
<dbReference type="AlphaFoldDB" id="A0A1Y6EL09"/>
<keyword evidence="10" id="KW-0175">Coiled coil</keyword>
<feature type="transmembrane region" description="Helical" evidence="11">
    <location>
        <begin position="379"/>
        <end position="399"/>
    </location>
</feature>
<name>A0A1Y6EL09_9GAMM</name>
<keyword evidence="5" id="KW-0997">Cell inner membrane</keyword>
<comment type="subcellular location">
    <subcellularLocation>
        <location evidence="1 9">Cell inner membrane</location>
        <topology evidence="1 9">Multi-pass membrane protein</topology>
    </subcellularLocation>
</comment>
<evidence type="ECO:0000256" key="1">
    <source>
        <dbReference type="ARBA" id="ARBA00004429"/>
    </source>
</evidence>
<dbReference type="FunFam" id="1.20.81.30:FF:000001">
    <property type="entry name" value="Type II secretion system protein F"/>
    <property type="match status" value="2"/>
</dbReference>
<keyword evidence="14" id="KW-1185">Reference proteome</keyword>
<evidence type="ECO:0000313" key="13">
    <source>
        <dbReference type="EMBL" id="SMQ60863.1"/>
    </source>
</evidence>
<sequence>MATQKNAPTLVEFRWQGINKRGRKVQGIMRGDTLKQIRAQLRQQGISPGKITRKRQPLFKRNKVTGKEIASLTRQMATMLAAGVPLLQSLDMIARGTDNEKLRSLIVAVAQDVSSGSQLAESLRKHPNYFDDLYCDLVHAGEQSGSLESIYDRIATYREKAEELKAKIKKALVYPSAVILVAIGVTCILLLFVVPQFQAIFDDFGAELPAFTQFVLKISSGLQNYYLHIFGSIIAGIFLFRHLHRKSRKLRDRVDRLVLKLPVVGAILHKAAVARFSRTLATTFAAGVPLMDALESAAGASGNAQYRDAILMIREEVSSGMQMNTAMQNVNLFPEMVIQMIRIGEEAGAVDSMLSKVASIYEREVDDAVDNLTSLLEPMIMVVIGVLVGGLIISMYLPIFELGNVVR</sequence>
<proteinExistence type="inferred from homology"/>
<evidence type="ECO:0000256" key="2">
    <source>
        <dbReference type="ARBA" id="ARBA00005745"/>
    </source>
</evidence>
<dbReference type="GO" id="GO:0015628">
    <property type="term" value="P:protein secretion by the type II secretion system"/>
    <property type="evidence" value="ECO:0007669"/>
    <property type="project" value="TreeGrafter"/>
</dbReference>
<keyword evidence="4" id="KW-1003">Cell membrane</keyword>
<evidence type="ECO:0000256" key="11">
    <source>
        <dbReference type="SAM" id="Phobius"/>
    </source>
</evidence>
<evidence type="ECO:0000256" key="5">
    <source>
        <dbReference type="ARBA" id="ARBA00022519"/>
    </source>
</evidence>
<dbReference type="InterPro" id="IPR042094">
    <property type="entry name" value="T2SS_GspF_sf"/>
</dbReference>
<dbReference type="RefSeq" id="WP_086433655.1">
    <property type="nucleotide sequence ID" value="NZ_FXWH01000001.1"/>
</dbReference>
<keyword evidence="6 9" id="KW-0812">Transmembrane</keyword>
<dbReference type="Gene3D" id="1.20.81.30">
    <property type="entry name" value="Type II secretion system (T2SS), domain F"/>
    <property type="match status" value="2"/>
</dbReference>
<gene>
    <name evidence="13" type="ORF">SAMN06297229_0479</name>
</gene>
<dbReference type="EMBL" id="FXWH01000001">
    <property type="protein sequence ID" value="SMQ60863.1"/>
    <property type="molecule type" value="Genomic_DNA"/>
</dbReference>
<comment type="similarity">
    <text evidence="2 9">Belongs to the GSP F family.</text>
</comment>
<feature type="transmembrane region" description="Helical" evidence="11">
    <location>
        <begin position="172"/>
        <end position="194"/>
    </location>
</feature>
<evidence type="ECO:0000256" key="8">
    <source>
        <dbReference type="ARBA" id="ARBA00023136"/>
    </source>
</evidence>
<protein>
    <submittedName>
        <fullName evidence="13">Type IV pilus assembly protein PilC</fullName>
    </submittedName>
</protein>
<evidence type="ECO:0000313" key="14">
    <source>
        <dbReference type="Proteomes" id="UP000194450"/>
    </source>
</evidence>
<feature type="domain" description="Type II secretion system protein GspF" evidence="12">
    <location>
        <begin position="276"/>
        <end position="398"/>
    </location>
</feature>
<dbReference type="InterPro" id="IPR018076">
    <property type="entry name" value="T2SS_GspF_dom"/>
</dbReference>
<dbReference type="OrthoDB" id="9805682at2"/>
<organism evidence="13 14">
    <name type="scientific">Pseudidiomarina planktonica</name>
    <dbReference type="NCBI Taxonomy" id="1323738"/>
    <lineage>
        <taxon>Bacteria</taxon>
        <taxon>Pseudomonadati</taxon>
        <taxon>Pseudomonadota</taxon>
        <taxon>Gammaproteobacteria</taxon>
        <taxon>Alteromonadales</taxon>
        <taxon>Idiomarinaceae</taxon>
        <taxon>Pseudidiomarina</taxon>
    </lineage>
</organism>
<evidence type="ECO:0000259" key="12">
    <source>
        <dbReference type="Pfam" id="PF00482"/>
    </source>
</evidence>
<evidence type="ECO:0000256" key="6">
    <source>
        <dbReference type="ARBA" id="ARBA00022692"/>
    </source>
</evidence>
<evidence type="ECO:0000256" key="4">
    <source>
        <dbReference type="ARBA" id="ARBA00022475"/>
    </source>
</evidence>
<evidence type="ECO:0000256" key="3">
    <source>
        <dbReference type="ARBA" id="ARBA00022448"/>
    </source>
</evidence>